<dbReference type="AlphaFoldDB" id="A0A9X2PIJ4"/>
<proteinExistence type="predicted"/>
<sequence length="280" mass="32011">MDDIHYREYKILLRPERFFDPHQFEVYWHKLCLIAPEFKVGVATNKDGFKRHVREVLFYDTPEHDLYRNAFILRKRTFYTDGWPDPEHELTLKFRHPDLDMAAAVDVTPHLQGAADIKFKEELLPLKDGVGGMRALFSHNCVLMTPGLVLNEGLERISQVFPALAEHCPAQKSAQVSLVNNLPVVEVQVNVGSFDFGHGLVAKATISVWRERVTETTIVGEFAFQAKFDRYDELHAKARARSEEFFKAAQNHAPEWVQLGTTKTALVYNFGNQLVASQEG</sequence>
<evidence type="ECO:0000313" key="2">
    <source>
        <dbReference type="Proteomes" id="UP001151088"/>
    </source>
</evidence>
<comment type="caution">
    <text evidence="1">The sequence shown here is derived from an EMBL/GenBank/DDBJ whole genome shotgun (WGS) entry which is preliminary data.</text>
</comment>
<accession>A0A9X2PIJ4</accession>
<organism evidence="1 2">
    <name type="scientific">Ancylobacter mangrovi</name>
    <dbReference type="NCBI Taxonomy" id="2972472"/>
    <lineage>
        <taxon>Bacteria</taxon>
        <taxon>Pseudomonadati</taxon>
        <taxon>Pseudomonadota</taxon>
        <taxon>Alphaproteobacteria</taxon>
        <taxon>Hyphomicrobiales</taxon>
        <taxon>Xanthobacteraceae</taxon>
        <taxon>Ancylobacter</taxon>
    </lineage>
</organism>
<protein>
    <submittedName>
        <fullName evidence="1">Uncharacterized protein</fullName>
    </submittedName>
</protein>
<dbReference type="Proteomes" id="UP001151088">
    <property type="component" value="Unassembled WGS sequence"/>
</dbReference>
<reference evidence="1" key="1">
    <citation type="submission" date="2022-08" db="EMBL/GenBank/DDBJ databases">
        <authorList>
            <person name="Li F."/>
        </authorList>
    </citation>
    <scope>NUCLEOTIDE SEQUENCE</scope>
    <source>
        <strain evidence="1">MQZ15Z-1</strain>
    </source>
</reference>
<name>A0A9X2PIJ4_9HYPH</name>
<keyword evidence="2" id="KW-1185">Reference proteome</keyword>
<gene>
    <name evidence="1" type="ORF">NVS89_07270</name>
</gene>
<dbReference type="RefSeq" id="WP_258731933.1">
    <property type="nucleotide sequence ID" value="NZ_JANTHZ010000002.1"/>
</dbReference>
<dbReference type="EMBL" id="JANTHZ010000002">
    <property type="protein sequence ID" value="MCS0494893.1"/>
    <property type="molecule type" value="Genomic_DNA"/>
</dbReference>
<evidence type="ECO:0000313" key="1">
    <source>
        <dbReference type="EMBL" id="MCS0494893.1"/>
    </source>
</evidence>